<dbReference type="PANTHER" id="PTHR35249:SF2">
    <property type="entry name" value="DYNEIN REGULATORY COMPLEX SUBUNIT 7"/>
    <property type="match status" value="1"/>
</dbReference>
<dbReference type="EMBL" id="JARQZJ010000005">
    <property type="protein sequence ID" value="KAK9871249.1"/>
    <property type="molecule type" value="Genomic_DNA"/>
</dbReference>
<keyword evidence="1" id="KW-0732">Signal</keyword>
<dbReference type="AlphaFoldDB" id="A0AAW1TKY2"/>
<dbReference type="GO" id="GO:0030317">
    <property type="term" value="P:flagellated sperm motility"/>
    <property type="evidence" value="ECO:0007669"/>
    <property type="project" value="TreeGrafter"/>
</dbReference>
<sequence length="233" mass="28197">MKQIVNLHFFLELFLLFQEKLKDETKTIQQIFGNLEDQVAEFFKLRNLEVACVKLEVGLFNREHNDQYKQGMVDKENQEKQHKAKETDQDVDYQPYLEKLDDQTNISAEQAVALKEECLNDFRNMLLHRAQVIQRQFEGANENLRRKTQWYNVMRDKLTSEEEIRYFEELNHMKFVLQAFIERLERHRELSYYRYAAMARYLQSHPKLQILNRKESRVQTFSCYNCEPTRAIV</sequence>
<evidence type="ECO:0000256" key="1">
    <source>
        <dbReference type="SAM" id="SignalP"/>
    </source>
</evidence>
<feature type="domain" description="Dynein regulatory complex subunit 7 C-terminal" evidence="2">
    <location>
        <begin position="105"/>
        <end position="211"/>
    </location>
</feature>
<evidence type="ECO:0000259" key="2">
    <source>
        <dbReference type="Pfam" id="PF24671"/>
    </source>
</evidence>
<dbReference type="PANTHER" id="PTHR35249">
    <property type="entry name" value="DYNEIN REGULATORY COMPLEX SUBUNIT 7"/>
    <property type="match status" value="1"/>
</dbReference>
<protein>
    <recommendedName>
        <fullName evidence="2">Dynein regulatory complex subunit 7 C-terminal domain-containing protein</fullName>
    </recommendedName>
</protein>
<accession>A0AAW1TKY2</accession>
<dbReference type="Proteomes" id="UP001431783">
    <property type="component" value="Unassembled WGS sequence"/>
</dbReference>
<gene>
    <name evidence="3" type="ORF">WA026_011523</name>
</gene>
<evidence type="ECO:0000313" key="4">
    <source>
        <dbReference type="Proteomes" id="UP001431783"/>
    </source>
</evidence>
<dbReference type="Pfam" id="PF24671">
    <property type="entry name" value="DRC7_C"/>
    <property type="match status" value="1"/>
</dbReference>
<feature type="chain" id="PRO_5043968408" description="Dynein regulatory complex subunit 7 C-terminal domain-containing protein" evidence="1">
    <location>
        <begin position="23"/>
        <end position="233"/>
    </location>
</feature>
<evidence type="ECO:0000313" key="3">
    <source>
        <dbReference type="EMBL" id="KAK9871249.1"/>
    </source>
</evidence>
<proteinExistence type="predicted"/>
<keyword evidence="4" id="KW-1185">Reference proteome</keyword>
<reference evidence="3 4" key="1">
    <citation type="submission" date="2023-03" db="EMBL/GenBank/DDBJ databases">
        <title>Genome insight into feeding habits of ladybird beetles.</title>
        <authorList>
            <person name="Li H.-S."/>
            <person name="Huang Y.-H."/>
            <person name="Pang H."/>
        </authorList>
    </citation>
    <scope>NUCLEOTIDE SEQUENCE [LARGE SCALE GENOMIC DNA]</scope>
    <source>
        <strain evidence="3">SYSU_2023b</strain>
        <tissue evidence="3">Whole body</tissue>
    </source>
</reference>
<organism evidence="3 4">
    <name type="scientific">Henosepilachna vigintioctopunctata</name>
    <dbReference type="NCBI Taxonomy" id="420089"/>
    <lineage>
        <taxon>Eukaryota</taxon>
        <taxon>Metazoa</taxon>
        <taxon>Ecdysozoa</taxon>
        <taxon>Arthropoda</taxon>
        <taxon>Hexapoda</taxon>
        <taxon>Insecta</taxon>
        <taxon>Pterygota</taxon>
        <taxon>Neoptera</taxon>
        <taxon>Endopterygota</taxon>
        <taxon>Coleoptera</taxon>
        <taxon>Polyphaga</taxon>
        <taxon>Cucujiformia</taxon>
        <taxon>Coccinelloidea</taxon>
        <taxon>Coccinellidae</taxon>
        <taxon>Epilachninae</taxon>
        <taxon>Epilachnini</taxon>
        <taxon>Henosepilachna</taxon>
    </lineage>
</organism>
<dbReference type="InterPro" id="IPR033551">
    <property type="entry name" value="DRC7/lobo"/>
</dbReference>
<name>A0AAW1TKY2_9CUCU</name>
<comment type="caution">
    <text evidence="3">The sequence shown here is derived from an EMBL/GenBank/DDBJ whole genome shotgun (WGS) entry which is preliminary data.</text>
</comment>
<dbReference type="GO" id="GO:0031514">
    <property type="term" value="C:motile cilium"/>
    <property type="evidence" value="ECO:0007669"/>
    <property type="project" value="TreeGrafter"/>
</dbReference>
<dbReference type="InterPro" id="IPR056292">
    <property type="entry name" value="DRC7_C"/>
</dbReference>
<feature type="signal peptide" evidence="1">
    <location>
        <begin position="1"/>
        <end position="22"/>
    </location>
</feature>